<keyword evidence="5" id="KW-1185">Reference proteome</keyword>
<feature type="domain" description="Metallo-beta-lactamase" evidence="3">
    <location>
        <begin position="86"/>
        <end position="315"/>
    </location>
</feature>
<dbReference type="InterPro" id="IPR001279">
    <property type="entry name" value="Metallo-B-lactamas"/>
</dbReference>
<sequence>MSLDTAKAYFISQRDVVLRLRPEQKTSKNAANHLILGDYLRYLGETQGEWAKVKCRGDEGWLKQDWFAEQRLLEINFVDIGQGDGCHLVTPDDEVILIDAGEGKGLGGKGGDNMARFISWRYNLRCRDEHKPPFAIDHAVITHPDMDHYYGFYSLFCHPKLKINSISHNGIVERPLAGANQKDWFADLGRKIPPEPRKKTYHLWDTVTTHEAMNDLLDAHPTTQKYYLKTLRGARENNPDIRFKFVDQSQKFFAKYNHNHDLQLEVLAPITEDVTFNGETRDCLRKLGSESETKNGHSVVFKLKFGKLKVLLGGDLNARSQDYIAQYYSGIDTRMSDLEAEIREIREELISQELSIDERKAMEQRLDEHRKLLDLIITKTRGVFQCDIAKACHHGASDVLDSFLKAINPVATVISSGDQESHSHPRPDALGAFGKASRGHRPLIFSTELARSSHEFSYPIKSYEKLKALDAEKLAATTKKDKEAIQQKMEEFRDSNVARYGMITIRTDGERVIIAQKLEEERSAGQKWDIYDLFWNEKLQEFEYHKSGGH</sequence>
<dbReference type="RefSeq" id="WP_077409511.1">
    <property type="nucleotide sequence ID" value="NZ_JBHRTS010000001.1"/>
</dbReference>
<reference evidence="5" key="1">
    <citation type="journal article" date="2019" name="Int. J. Syst. Evol. Microbiol.">
        <title>The Global Catalogue of Microorganisms (GCM) 10K type strain sequencing project: providing services to taxonomists for standard genome sequencing and annotation.</title>
        <authorList>
            <consortium name="The Broad Institute Genomics Platform"/>
            <consortium name="The Broad Institute Genome Sequencing Center for Infectious Disease"/>
            <person name="Wu L."/>
            <person name="Ma J."/>
        </authorList>
    </citation>
    <scope>NUCLEOTIDE SEQUENCE [LARGE SCALE GENOMIC DNA]</scope>
    <source>
        <strain evidence="5">KCTC 42953</strain>
    </source>
</reference>
<dbReference type="InterPro" id="IPR052159">
    <property type="entry name" value="Competence_DNA_uptake"/>
</dbReference>
<dbReference type="InterPro" id="IPR036866">
    <property type="entry name" value="RibonucZ/Hydroxyglut_hydro"/>
</dbReference>
<dbReference type="Proteomes" id="UP001595533">
    <property type="component" value="Unassembled WGS sequence"/>
</dbReference>
<organism evidence="4 5">
    <name type="scientific">Marinicella sediminis</name>
    <dbReference type="NCBI Taxonomy" id="1792834"/>
    <lineage>
        <taxon>Bacteria</taxon>
        <taxon>Pseudomonadati</taxon>
        <taxon>Pseudomonadota</taxon>
        <taxon>Gammaproteobacteria</taxon>
        <taxon>Lysobacterales</taxon>
        <taxon>Marinicellaceae</taxon>
        <taxon>Marinicella</taxon>
    </lineage>
</organism>
<feature type="coiled-coil region" evidence="1">
    <location>
        <begin position="328"/>
        <end position="355"/>
    </location>
</feature>
<evidence type="ECO:0000256" key="2">
    <source>
        <dbReference type="SAM" id="MobiDB-lite"/>
    </source>
</evidence>
<evidence type="ECO:0000313" key="4">
    <source>
        <dbReference type="EMBL" id="MFC3192842.1"/>
    </source>
</evidence>
<keyword evidence="1" id="KW-0175">Coiled coil</keyword>
<evidence type="ECO:0000256" key="1">
    <source>
        <dbReference type="SAM" id="Coils"/>
    </source>
</evidence>
<gene>
    <name evidence="4" type="ORF">ACFODZ_01185</name>
</gene>
<dbReference type="PANTHER" id="PTHR30619">
    <property type="entry name" value="DNA INTERNALIZATION/COMPETENCE PROTEIN COMEC/REC2"/>
    <property type="match status" value="1"/>
</dbReference>
<comment type="caution">
    <text evidence="4">The sequence shown here is derived from an EMBL/GenBank/DDBJ whole genome shotgun (WGS) entry which is preliminary data.</text>
</comment>
<dbReference type="EMBL" id="JBHRTS010000001">
    <property type="protein sequence ID" value="MFC3192842.1"/>
    <property type="molecule type" value="Genomic_DNA"/>
</dbReference>
<protein>
    <submittedName>
        <fullName evidence="4">ComEC/Rec2 family competence protein</fullName>
    </submittedName>
</protein>
<name>A0ABV7J6S6_9GAMM</name>
<dbReference type="SUPFAM" id="SSF56281">
    <property type="entry name" value="Metallo-hydrolase/oxidoreductase"/>
    <property type="match status" value="1"/>
</dbReference>
<evidence type="ECO:0000259" key="3">
    <source>
        <dbReference type="Pfam" id="PF00753"/>
    </source>
</evidence>
<accession>A0ABV7J6S6</accession>
<evidence type="ECO:0000313" key="5">
    <source>
        <dbReference type="Proteomes" id="UP001595533"/>
    </source>
</evidence>
<dbReference type="PANTHER" id="PTHR30619:SF1">
    <property type="entry name" value="RECOMBINATION PROTEIN 2"/>
    <property type="match status" value="1"/>
</dbReference>
<proteinExistence type="predicted"/>
<dbReference type="Pfam" id="PF00753">
    <property type="entry name" value="Lactamase_B"/>
    <property type="match status" value="1"/>
</dbReference>
<dbReference type="Gene3D" id="3.60.15.10">
    <property type="entry name" value="Ribonuclease Z/Hydroxyacylglutathione hydrolase-like"/>
    <property type="match status" value="1"/>
</dbReference>
<feature type="region of interest" description="Disordered" evidence="2">
    <location>
        <begin position="415"/>
        <end position="435"/>
    </location>
</feature>